<feature type="transmembrane region" description="Helical" evidence="1">
    <location>
        <begin position="195"/>
        <end position="217"/>
    </location>
</feature>
<dbReference type="EMBL" id="CP027433">
    <property type="protein sequence ID" value="AVL99723.1"/>
    <property type="molecule type" value="Genomic_DNA"/>
</dbReference>
<proteinExistence type="predicted"/>
<feature type="transmembrane region" description="Helical" evidence="1">
    <location>
        <begin position="171"/>
        <end position="189"/>
    </location>
</feature>
<dbReference type="KEGG" id="git:C6V83_04975"/>
<evidence type="ECO:0000313" key="3">
    <source>
        <dbReference type="Proteomes" id="UP000239814"/>
    </source>
</evidence>
<keyword evidence="3" id="KW-1185">Reference proteome</keyword>
<feature type="transmembrane region" description="Helical" evidence="1">
    <location>
        <begin position="294"/>
        <end position="315"/>
    </location>
</feature>
<feature type="transmembrane region" description="Helical" evidence="1">
    <location>
        <begin position="398"/>
        <end position="420"/>
    </location>
</feature>
<dbReference type="Proteomes" id="UP000239814">
    <property type="component" value="Chromosome"/>
</dbReference>
<organism evidence="2 3">
    <name type="scientific">Gordonia iterans</name>
    <dbReference type="NCBI Taxonomy" id="1004901"/>
    <lineage>
        <taxon>Bacteria</taxon>
        <taxon>Bacillati</taxon>
        <taxon>Actinomycetota</taxon>
        <taxon>Actinomycetes</taxon>
        <taxon>Mycobacteriales</taxon>
        <taxon>Gordoniaceae</taxon>
        <taxon>Gordonia</taxon>
    </lineage>
</organism>
<keyword evidence="1" id="KW-1133">Transmembrane helix</keyword>
<sequence>MTETLERPASRIAVAGAALIVVQLVVRAVLAARGDFYWDDLILTARASSNPILSWEHLGHRHDGHFMPGALLLAGVTARVAPLEWWLPAVTLVVLQAVASVAVWRMIRVIAPRAQVGAIAALAFYLFSPMTVSAFLWWAAGINTLPLQAAMAVVVANAVLLTRAPVAPPRARWLTAGALLAFAVGLAFFEKSLVIFPVAFAAAALTAYATDGGGLRAAVRRTAVRGRTLWYGLGGLFAVWLALFAVGVEAPAGDASLGQAVRLVWRTVYDAVVPATVGAPWAWDRWTTSPPFGVPGPAMIAGGGLLIAGAAVWSWRTRAAAPAIWGAVILYVVAAAAPVAWYRSGESTAPELMQTMRYLPDTALVITIGIALMAAAPVRRRGTHARRAGDDGAPRTALGALVGILVFSCLISTALYSAAWRDDPTGAYLDAAKRSLAANRDLVMFDQSLPLEVLTPVAYPDNQISRVFGRVAQRPEFGDQTDRLRVLDEHGAMVPGGVSPQRGIAGIRGSCGRPALTERTVLPLSGPLIEWDWTVVLHYCASRDGELTVSLGQGERQIRVRAGLNEVYFQLRGSGEHLVVEPSTPGLALHISGGRVGEPIVAAYAP</sequence>
<feature type="transmembrane region" description="Helical" evidence="1">
    <location>
        <begin position="116"/>
        <end position="139"/>
    </location>
</feature>
<evidence type="ECO:0008006" key="4">
    <source>
        <dbReference type="Google" id="ProtNLM"/>
    </source>
</evidence>
<feature type="transmembrane region" description="Helical" evidence="1">
    <location>
        <begin position="229"/>
        <end position="248"/>
    </location>
</feature>
<feature type="transmembrane region" description="Helical" evidence="1">
    <location>
        <begin position="85"/>
        <end position="104"/>
    </location>
</feature>
<protein>
    <recommendedName>
        <fullName evidence="4">Glycosyltransferase RgtA/B/C/D-like domain-containing protein</fullName>
    </recommendedName>
</protein>
<keyword evidence="1" id="KW-0472">Membrane</keyword>
<dbReference type="RefSeq" id="WP_105941458.1">
    <property type="nucleotide sequence ID" value="NZ_CP027433.1"/>
</dbReference>
<name>A0A2S0KDJ9_9ACTN</name>
<keyword evidence="1" id="KW-0812">Transmembrane</keyword>
<feature type="transmembrane region" description="Helical" evidence="1">
    <location>
        <begin position="362"/>
        <end position="378"/>
    </location>
</feature>
<feature type="transmembrane region" description="Helical" evidence="1">
    <location>
        <begin position="12"/>
        <end position="30"/>
    </location>
</feature>
<feature type="transmembrane region" description="Helical" evidence="1">
    <location>
        <begin position="145"/>
        <end position="164"/>
    </location>
</feature>
<accession>A0A2S0KDJ9</accession>
<dbReference type="AlphaFoldDB" id="A0A2S0KDJ9"/>
<reference evidence="2 3" key="1">
    <citation type="submission" date="2018-03" db="EMBL/GenBank/DDBJ databases">
        <title>Characteristics and genome of n-alkane degrading marine bacteria Gordonia iterans isolated from crude oil contaminated in Tae-an, South Korea.</title>
        <authorList>
            <person name="Lee S.-S."/>
            <person name="Kim H."/>
        </authorList>
    </citation>
    <scope>NUCLEOTIDE SEQUENCE [LARGE SCALE GENOMIC DNA]</scope>
    <source>
        <strain evidence="2 3">Co17</strain>
    </source>
</reference>
<feature type="transmembrane region" description="Helical" evidence="1">
    <location>
        <begin position="322"/>
        <end position="342"/>
    </location>
</feature>
<evidence type="ECO:0000256" key="1">
    <source>
        <dbReference type="SAM" id="Phobius"/>
    </source>
</evidence>
<dbReference type="OrthoDB" id="3778510at2"/>
<evidence type="ECO:0000313" key="2">
    <source>
        <dbReference type="EMBL" id="AVL99723.1"/>
    </source>
</evidence>
<gene>
    <name evidence="2" type="ORF">C6V83_04975</name>
</gene>